<dbReference type="SUPFAM" id="SSF141371">
    <property type="entry name" value="PilZ domain-like"/>
    <property type="match status" value="1"/>
</dbReference>
<feature type="domain" description="PilZ" evidence="1">
    <location>
        <begin position="2"/>
        <end position="74"/>
    </location>
</feature>
<dbReference type="Pfam" id="PF07238">
    <property type="entry name" value="PilZ"/>
    <property type="match status" value="1"/>
</dbReference>
<organism evidence="2 3">
    <name type="scientific">Candidatus Nitrospira inopinata</name>
    <dbReference type="NCBI Taxonomy" id="1715989"/>
    <lineage>
        <taxon>Bacteria</taxon>
        <taxon>Pseudomonadati</taxon>
        <taxon>Nitrospirota</taxon>
        <taxon>Nitrospiria</taxon>
        <taxon>Nitrospirales</taxon>
        <taxon>Nitrospiraceae</taxon>
        <taxon>Nitrospira</taxon>
    </lineage>
</organism>
<accession>A0A0S4KP25</accession>
<gene>
    <name evidence="2" type="ORF">NITINOP_1234</name>
</gene>
<dbReference type="KEGG" id="nio:NITINOP_1234"/>
<name>A0A0S4KP25_9BACT</name>
<evidence type="ECO:0000313" key="3">
    <source>
        <dbReference type="Proteomes" id="UP000066284"/>
    </source>
</evidence>
<evidence type="ECO:0000259" key="1">
    <source>
        <dbReference type="Pfam" id="PF07238"/>
    </source>
</evidence>
<dbReference type="Gene3D" id="2.40.10.220">
    <property type="entry name" value="predicted glycosyltransferase like domains"/>
    <property type="match status" value="1"/>
</dbReference>
<dbReference type="InterPro" id="IPR009875">
    <property type="entry name" value="PilZ_domain"/>
</dbReference>
<dbReference type="Proteomes" id="UP000066284">
    <property type="component" value="Chromosome 1"/>
</dbReference>
<protein>
    <recommendedName>
        <fullName evidence="1">PilZ domain-containing protein</fullName>
    </recommendedName>
</protein>
<reference evidence="3" key="1">
    <citation type="submission" date="2015-09" db="EMBL/GenBank/DDBJ databases">
        <authorList>
            <person name="Daims H."/>
        </authorList>
    </citation>
    <scope>NUCLEOTIDE SEQUENCE [LARGE SCALE GENOMIC DNA]</scope>
</reference>
<dbReference type="STRING" id="1715989.NITINOP_1234"/>
<proteinExistence type="predicted"/>
<keyword evidence="3" id="KW-1185">Reference proteome</keyword>
<sequence>MEGRTTEISMDGCTFETSATLPLGSLLELVIKPASEEEPIVVETAVVRSARPESMGFRFIGLQPAHRRRLGQVILNLLVGQCIRPSKLMY</sequence>
<dbReference type="AlphaFoldDB" id="A0A0S4KP25"/>
<evidence type="ECO:0000313" key="2">
    <source>
        <dbReference type="EMBL" id="CUQ66209.1"/>
    </source>
</evidence>
<dbReference type="EMBL" id="LN885086">
    <property type="protein sequence ID" value="CUQ66209.1"/>
    <property type="molecule type" value="Genomic_DNA"/>
</dbReference>
<dbReference type="GO" id="GO:0035438">
    <property type="term" value="F:cyclic-di-GMP binding"/>
    <property type="evidence" value="ECO:0007669"/>
    <property type="project" value="InterPro"/>
</dbReference>